<dbReference type="RefSeq" id="WP_214348193.1">
    <property type="nucleotide sequence ID" value="NZ_JAHBOH010000001.1"/>
</dbReference>
<sequence length="212" mass="21868">MSDADRARSLRRRHMHERQAVVFGVLLAAMAVIGLGAAAVYTGSLSLPFVEEEFQAEPTPTIAAATFPCPPEGAKAEPYSVITVNVYNTTETSGLAATTMDALVARDFKPGTTGNLPEYAGTAQVVTGVASVARAYTLAAQVEGAQLVLDARTGGSVDLVLGTAYTGLLEPDQVALDPEAPLESPKGCTPFEQLVDPETGASKAPTSAATEG</sequence>
<organism evidence="4 5">
    <name type="scientific">Cellulomonas fulva</name>
    <dbReference type="NCBI Taxonomy" id="2835530"/>
    <lineage>
        <taxon>Bacteria</taxon>
        <taxon>Bacillati</taxon>
        <taxon>Actinomycetota</taxon>
        <taxon>Actinomycetes</taxon>
        <taxon>Micrococcales</taxon>
        <taxon>Cellulomonadaceae</taxon>
        <taxon>Cellulomonas</taxon>
    </lineage>
</organism>
<name>A0ABS5TXL2_9CELL</name>
<feature type="region of interest" description="Disordered" evidence="1">
    <location>
        <begin position="178"/>
        <end position="212"/>
    </location>
</feature>
<dbReference type="InterPro" id="IPR027381">
    <property type="entry name" value="LytR/CpsA/Psr_C"/>
</dbReference>
<evidence type="ECO:0000256" key="2">
    <source>
        <dbReference type="SAM" id="Phobius"/>
    </source>
</evidence>
<keyword evidence="2" id="KW-1133">Transmembrane helix</keyword>
<accession>A0ABS5TXL2</accession>
<feature type="transmembrane region" description="Helical" evidence="2">
    <location>
        <begin position="20"/>
        <end position="41"/>
    </location>
</feature>
<feature type="domain" description="LytR/CpsA/Psr regulator C-terminal" evidence="3">
    <location>
        <begin position="82"/>
        <end position="165"/>
    </location>
</feature>
<evidence type="ECO:0000313" key="5">
    <source>
        <dbReference type="Proteomes" id="UP000722125"/>
    </source>
</evidence>
<dbReference type="Proteomes" id="UP000722125">
    <property type="component" value="Unassembled WGS sequence"/>
</dbReference>
<keyword evidence="5" id="KW-1185">Reference proteome</keyword>
<keyword evidence="2" id="KW-0812">Transmembrane</keyword>
<gene>
    <name evidence="4" type="ORF">KIN34_06260</name>
</gene>
<comment type="caution">
    <text evidence="4">The sequence shown here is derived from an EMBL/GenBank/DDBJ whole genome shotgun (WGS) entry which is preliminary data.</text>
</comment>
<evidence type="ECO:0000259" key="3">
    <source>
        <dbReference type="Pfam" id="PF13399"/>
    </source>
</evidence>
<evidence type="ECO:0000313" key="4">
    <source>
        <dbReference type="EMBL" id="MBT0993889.1"/>
    </source>
</evidence>
<keyword evidence="2" id="KW-0472">Membrane</keyword>
<proteinExistence type="predicted"/>
<dbReference type="Gene3D" id="3.30.70.2390">
    <property type="match status" value="1"/>
</dbReference>
<reference evidence="4 5" key="1">
    <citation type="submission" date="2021-05" db="EMBL/GenBank/DDBJ databases">
        <title>Description of Cellulomonas sp. DKR-3 sp. nov.</title>
        <authorList>
            <person name="Dahal R.H."/>
            <person name="Chaudhary D.K."/>
        </authorList>
    </citation>
    <scope>NUCLEOTIDE SEQUENCE [LARGE SCALE GENOMIC DNA]</scope>
    <source>
        <strain evidence="4 5">DKR-3</strain>
    </source>
</reference>
<dbReference type="EMBL" id="JAHBOH010000001">
    <property type="protein sequence ID" value="MBT0993889.1"/>
    <property type="molecule type" value="Genomic_DNA"/>
</dbReference>
<evidence type="ECO:0000256" key="1">
    <source>
        <dbReference type="SAM" id="MobiDB-lite"/>
    </source>
</evidence>
<dbReference type="Pfam" id="PF13399">
    <property type="entry name" value="LytR_C"/>
    <property type="match status" value="1"/>
</dbReference>
<protein>
    <submittedName>
        <fullName evidence="4">LytR C-terminal domain-containing protein</fullName>
    </submittedName>
</protein>